<dbReference type="AlphaFoldDB" id="A0A6S6M3T5"/>
<accession>A0A6S6M3T5</accession>
<dbReference type="SUPFAM" id="SSF48452">
    <property type="entry name" value="TPR-like"/>
    <property type="match status" value="1"/>
</dbReference>
<dbReference type="InterPro" id="IPR011717">
    <property type="entry name" value="TPR-4"/>
</dbReference>
<dbReference type="RefSeq" id="WP_185243073.1">
    <property type="nucleotide sequence ID" value="NZ_AP023213.1"/>
</dbReference>
<keyword evidence="1" id="KW-0677">Repeat</keyword>
<dbReference type="KEGG" id="gbn:GEOBRER4_30600"/>
<keyword evidence="7" id="KW-1185">Reference proteome</keyword>
<gene>
    <name evidence="6" type="ORF">GEOBRER4_n3196</name>
</gene>
<name>A0A6S6M3T5_9BACT</name>
<dbReference type="InterPro" id="IPR011990">
    <property type="entry name" value="TPR-like_helical_dom_sf"/>
</dbReference>
<feature type="transmembrane region" description="Helical" evidence="5">
    <location>
        <begin position="15"/>
        <end position="35"/>
    </location>
</feature>
<dbReference type="PROSITE" id="PS50005">
    <property type="entry name" value="TPR"/>
    <property type="match status" value="2"/>
</dbReference>
<feature type="transmembrane region" description="Helical" evidence="5">
    <location>
        <begin position="291"/>
        <end position="308"/>
    </location>
</feature>
<keyword evidence="5" id="KW-0472">Membrane</keyword>
<reference evidence="6 7" key="1">
    <citation type="submission" date="2020-06" db="EMBL/GenBank/DDBJ databases">
        <title>Interaction of electrochemicaly active bacteria, Geobacter bremensis R4 on different carbon anode.</title>
        <authorList>
            <person name="Meng L."/>
            <person name="Yoshida N."/>
        </authorList>
    </citation>
    <scope>NUCLEOTIDE SEQUENCE [LARGE SCALE GENOMIC DNA]</scope>
    <source>
        <strain evidence="6 7">R4</strain>
    </source>
</reference>
<dbReference type="InterPro" id="IPR019734">
    <property type="entry name" value="TPR_rpt"/>
</dbReference>
<sequence length="560" mass="62491">MTEATIGTRRPSRRLWLPLLVLTAATLLVYSVSFFNGFVLDDEMIIVNNPQTLSLRNVPDVLFAPDLVKPYYRPLNRATYLFDYQVAGMNPVWYHGVNIVIHLGNALLLYLICRRLLSDRWAALAVGLLFAVHPANSEAVNWVSARNTLMALFFSLASLLAYLEGRLKGKTLLVASPLLYFCGLLSKETGLMMSAVFFVLTFFPLQEGEPRLSWKDRIILLSPYFILTLVYFGMRFYSLQGVVGTPVPASGVLERLAQNYHIIPQYLALLLYPADLTLFHKVPNGGLFSPFWHLAAMLFLTWMVWLALRSRNRVALFGLVWFAINYAPISNIVPIPSEQITERYLYMPAVGFFFGLGAVLSWILALATPRFAKAAVVVILVAASAVTVHRNLDWRSGLSLFSSGVRNDPESPGAHYNLGTAYMENGDLASARREWERTLALNPKHAEAMMQMGTLAAIGGDLRTAETYYLAALQAPSGETDPNKSMAHLNLGKICEKRGDLKQALQHYRLFMKAAPVTYIEYKGDTLRRIKLLEQKLIAEGATSHRPPGPAVGLTDIESL</sequence>
<dbReference type="SMART" id="SM00028">
    <property type="entry name" value="TPR"/>
    <property type="match status" value="3"/>
</dbReference>
<proteinExistence type="predicted"/>
<dbReference type="Pfam" id="PF13432">
    <property type="entry name" value="TPR_16"/>
    <property type="match status" value="1"/>
</dbReference>
<feature type="region of interest" description="Disordered" evidence="4">
    <location>
        <begin position="541"/>
        <end position="560"/>
    </location>
</feature>
<dbReference type="PANTHER" id="PTHR44227:SF3">
    <property type="entry name" value="PROTEIN O-MANNOSYL-TRANSFERASE TMTC4"/>
    <property type="match status" value="1"/>
</dbReference>
<feature type="transmembrane region" description="Helical" evidence="5">
    <location>
        <begin position="177"/>
        <end position="205"/>
    </location>
</feature>
<feature type="repeat" description="TPR" evidence="3">
    <location>
        <begin position="485"/>
        <end position="518"/>
    </location>
</feature>
<feature type="transmembrane region" description="Helical" evidence="5">
    <location>
        <begin position="371"/>
        <end position="388"/>
    </location>
</feature>
<feature type="repeat" description="TPR" evidence="3">
    <location>
        <begin position="412"/>
        <end position="445"/>
    </location>
</feature>
<evidence type="ECO:0000256" key="1">
    <source>
        <dbReference type="ARBA" id="ARBA00022737"/>
    </source>
</evidence>
<dbReference type="Pfam" id="PF07721">
    <property type="entry name" value="TPR_4"/>
    <property type="match status" value="1"/>
</dbReference>
<evidence type="ECO:0000313" key="6">
    <source>
        <dbReference type="EMBL" id="BCG48310.1"/>
    </source>
</evidence>
<feature type="transmembrane region" description="Helical" evidence="5">
    <location>
        <begin position="314"/>
        <end position="333"/>
    </location>
</feature>
<dbReference type="Proteomes" id="UP000515472">
    <property type="component" value="Chromosome"/>
</dbReference>
<feature type="transmembrane region" description="Helical" evidence="5">
    <location>
        <begin position="217"/>
        <end position="234"/>
    </location>
</feature>
<dbReference type="PANTHER" id="PTHR44227">
    <property type="match status" value="1"/>
</dbReference>
<evidence type="ECO:0000256" key="2">
    <source>
        <dbReference type="ARBA" id="ARBA00022803"/>
    </source>
</evidence>
<feature type="transmembrane region" description="Helical" evidence="5">
    <location>
        <begin position="92"/>
        <end position="113"/>
    </location>
</feature>
<dbReference type="InterPro" id="IPR052346">
    <property type="entry name" value="O-mannosyl-transferase_TMTC"/>
</dbReference>
<feature type="transmembrane region" description="Helical" evidence="5">
    <location>
        <begin position="148"/>
        <end position="165"/>
    </location>
</feature>
<dbReference type="EMBL" id="AP023213">
    <property type="protein sequence ID" value="BCG48310.1"/>
    <property type="molecule type" value="Genomic_DNA"/>
</dbReference>
<keyword evidence="2 3" id="KW-0802">TPR repeat</keyword>
<keyword evidence="5" id="KW-1133">Transmembrane helix</keyword>
<evidence type="ECO:0000313" key="7">
    <source>
        <dbReference type="Proteomes" id="UP000515472"/>
    </source>
</evidence>
<evidence type="ECO:0000256" key="5">
    <source>
        <dbReference type="SAM" id="Phobius"/>
    </source>
</evidence>
<keyword evidence="5" id="KW-0812">Transmembrane</keyword>
<dbReference type="Gene3D" id="1.25.40.10">
    <property type="entry name" value="Tetratricopeptide repeat domain"/>
    <property type="match status" value="1"/>
</dbReference>
<evidence type="ECO:0000256" key="4">
    <source>
        <dbReference type="SAM" id="MobiDB-lite"/>
    </source>
</evidence>
<feature type="transmembrane region" description="Helical" evidence="5">
    <location>
        <begin position="345"/>
        <end position="365"/>
    </location>
</feature>
<protein>
    <submittedName>
        <fullName evidence="6">TPR-repeat-containing protein</fullName>
    </submittedName>
</protein>
<evidence type="ECO:0000256" key="3">
    <source>
        <dbReference type="PROSITE-ProRule" id="PRU00339"/>
    </source>
</evidence>
<organism evidence="6 7">
    <name type="scientific">Citrifermentans bremense</name>
    <dbReference type="NCBI Taxonomy" id="60035"/>
    <lineage>
        <taxon>Bacteria</taxon>
        <taxon>Pseudomonadati</taxon>
        <taxon>Thermodesulfobacteriota</taxon>
        <taxon>Desulfuromonadia</taxon>
        <taxon>Geobacterales</taxon>
        <taxon>Geobacteraceae</taxon>
        <taxon>Citrifermentans</taxon>
    </lineage>
</organism>
<dbReference type="GO" id="GO:0042802">
    <property type="term" value="F:identical protein binding"/>
    <property type="evidence" value="ECO:0007669"/>
    <property type="project" value="InterPro"/>
</dbReference>